<dbReference type="PANTHER" id="PTHR34653:SF1">
    <property type="entry name" value="FLAGELLAR HOOK-BASAL BODY COMPLEX PROTEIN FLIE"/>
    <property type="match status" value="1"/>
</dbReference>
<dbReference type="PANTHER" id="PTHR34653">
    <property type="match status" value="1"/>
</dbReference>
<evidence type="ECO:0000256" key="1">
    <source>
        <dbReference type="ARBA" id="ARBA00004117"/>
    </source>
</evidence>
<comment type="caution">
    <text evidence="6">The sequence shown here is derived from an EMBL/GenBank/DDBJ whole genome shotgun (WGS) entry which is preliminary data.</text>
</comment>
<accession>A0A0A6PSV6</accession>
<reference evidence="6 7" key="1">
    <citation type="submission" date="2016-01" db="EMBL/GenBank/DDBJ databases">
        <title>Characterization of the Clostridium difficile lineages that are prevalent in Hong Kong and China.</title>
        <authorList>
            <person name="Kwok J.S.-L."/>
            <person name="Lam W.-Y."/>
            <person name="Ip M."/>
            <person name="Chan T.-F."/>
            <person name="Hawkey P.M."/>
            <person name="Tsui S.K.-W."/>
        </authorList>
    </citation>
    <scope>NUCLEOTIDE SEQUENCE [LARGE SCALE GENOMIC DNA]</scope>
    <source>
        <strain evidence="6 7">300064</strain>
    </source>
</reference>
<name>A0A0A6PSV6_CLOBU</name>
<keyword evidence="6" id="KW-0282">Flagellum</keyword>
<dbReference type="HAMAP" id="MF_00724">
    <property type="entry name" value="FliE"/>
    <property type="match status" value="1"/>
</dbReference>
<dbReference type="GO" id="GO:0003774">
    <property type="term" value="F:cytoskeletal motor activity"/>
    <property type="evidence" value="ECO:0007669"/>
    <property type="project" value="InterPro"/>
</dbReference>
<protein>
    <recommendedName>
        <fullName evidence="4 5">Flagellar hook-basal body complex protein FliE</fullName>
    </recommendedName>
</protein>
<evidence type="ECO:0000313" key="7">
    <source>
        <dbReference type="Proteomes" id="UP000238081"/>
    </source>
</evidence>
<comment type="similarity">
    <text evidence="2 4">Belongs to the FliE family.</text>
</comment>
<evidence type="ECO:0000256" key="2">
    <source>
        <dbReference type="ARBA" id="ARBA00009272"/>
    </source>
</evidence>
<dbReference type="GO" id="GO:0005198">
    <property type="term" value="F:structural molecule activity"/>
    <property type="evidence" value="ECO:0007669"/>
    <property type="project" value="UniProtKB-UniRule"/>
</dbReference>
<dbReference type="InterPro" id="IPR001624">
    <property type="entry name" value="FliE"/>
</dbReference>
<dbReference type="RefSeq" id="WP_043663229.1">
    <property type="nucleotide sequence ID" value="NZ_JSEG01000006.1"/>
</dbReference>
<dbReference type="PRINTS" id="PR01006">
    <property type="entry name" value="FLGHOOKFLIE"/>
</dbReference>
<dbReference type="GO" id="GO:0009425">
    <property type="term" value="C:bacterial-type flagellum basal body"/>
    <property type="evidence" value="ECO:0007669"/>
    <property type="project" value="UniProtKB-SubCell"/>
</dbReference>
<dbReference type="Pfam" id="PF02049">
    <property type="entry name" value="FliE"/>
    <property type="match status" value="1"/>
</dbReference>
<proteinExistence type="inferred from homology"/>
<dbReference type="Proteomes" id="UP000238081">
    <property type="component" value="Unassembled WGS sequence"/>
</dbReference>
<keyword evidence="3 4" id="KW-0975">Bacterial flagellum</keyword>
<comment type="subcellular location">
    <subcellularLocation>
        <location evidence="1 4">Bacterial flagellum basal body</location>
    </subcellularLocation>
</comment>
<dbReference type="GO" id="GO:0071973">
    <property type="term" value="P:bacterial-type flagellum-dependent cell motility"/>
    <property type="evidence" value="ECO:0007669"/>
    <property type="project" value="InterPro"/>
</dbReference>
<sequence length="102" mass="11568">MRIEENFARQQALFNTRFNSADNTTQTTNENTFGNALKKAIDGTNEKLVESDSATNSFIRGDDINIDEVMVKNQEASLCLQFLTQTRDKLLEGYETLSKLQL</sequence>
<evidence type="ECO:0000256" key="4">
    <source>
        <dbReference type="HAMAP-Rule" id="MF_00724"/>
    </source>
</evidence>
<evidence type="ECO:0000256" key="3">
    <source>
        <dbReference type="ARBA" id="ARBA00023143"/>
    </source>
</evidence>
<keyword evidence="6" id="KW-0969">Cilium</keyword>
<evidence type="ECO:0000256" key="5">
    <source>
        <dbReference type="NCBIfam" id="TIGR00205"/>
    </source>
</evidence>
<organism evidence="6 7">
    <name type="scientific">Clostridium butyricum</name>
    <dbReference type="NCBI Taxonomy" id="1492"/>
    <lineage>
        <taxon>Bacteria</taxon>
        <taxon>Bacillati</taxon>
        <taxon>Bacillota</taxon>
        <taxon>Clostridia</taxon>
        <taxon>Eubacteriales</taxon>
        <taxon>Clostridiaceae</taxon>
        <taxon>Clostridium</taxon>
    </lineage>
</organism>
<dbReference type="AlphaFoldDB" id="A0A0A6PSV6"/>
<dbReference type="NCBIfam" id="TIGR00205">
    <property type="entry name" value="fliE"/>
    <property type="match status" value="1"/>
</dbReference>
<keyword evidence="6" id="KW-0966">Cell projection</keyword>
<dbReference type="EMBL" id="LRDH01000107">
    <property type="protein sequence ID" value="PPV14679.1"/>
    <property type="molecule type" value="Genomic_DNA"/>
</dbReference>
<evidence type="ECO:0000313" key="6">
    <source>
        <dbReference type="EMBL" id="PPV14679.1"/>
    </source>
</evidence>
<gene>
    <name evidence="4" type="primary">fliE</name>
    <name evidence="6" type="ORF">AWN73_02915</name>
</gene>